<comment type="caution">
    <text evidence="12">The sequence shown here is derived from an EMBL/GenBank/DDBJ whole genome shotgun (WGS) entry which is preliminary data.</text>
</comment>
<evidence type="ECO:0000256" key="1">
    <source>
        <dbReference type="ARBA" id="ARBA00004496"/>
    </source>
</evidence>
<gene>
    <name evidence="12" type="ORF">HNR12_004562</name>
</gene>
<dbReference type="PANTHER" id="PTHR11579:SF0">
    <property type="entry name" value="PROTEIN-L-ISOASPARTATE(D-ASPARTATE) O-METHYLTRANSFERASE"/>
    <property type="match status" value="1"/>
</dbReference>
<evidence type="ECO:0000256" key="3">
    <source>
        <dbReference type="ARBA" id="ARBA00011890"/>
    </source>
</evidence>
<evidence type="ECO:0000256" key="6">
    <source>
        <dbReference type="ARBA" id="ARBA00022603"/>
    </source>
</evidence>
<dbReference type="InterPro" id="IPR029063">
    <property type="entry name" value="SAM-dependent_MTases_sf"/>
</dbReference>
<name>A0A853BU63_9ACTN</name>
<dbReference type="Pfam" id="PF01135">
    <property type="entry name" value="PCMT"/>
    <property type="match status" value="1"/>
</dbReference>
<dbReference type="GO" id="GO:0005737">
    <property type="term" value="C:cytoplasm"/>
    <property type="evidence" value="ECO:0007669"/>
    <property type="project" value="UniProtKB-SubCell"/>
</dbReference>
<sequence>MTSRYPGAPIARVLTAKGAIQDPAWHRAVLAVPRDRFVPEVVWAQDDDGWYTPIPVTDPDPQRWLTEDVSIVTQVDDGHPTGTDGRGFTPSSSISQPSLVVGMLEAMGARDGDTVLEIGTGTGYNTALLCERLGDENVTTIEIDPDVAEAARARLHQLGYKPRLVVGDGAHPPEGPYDRLIATVAVTRIPPAWVRAVAPGGMVVVPWAPGAGFAESVLLRLEGGDGQAAGRIVGDAAFMLARSDRPPVDEWRTWVDEDDPDATSEFIALNPRVVADRNPGWSVVLGWAVPGLGYASYEAAPDNHPAAGEATIYVFDRDRSWAVAEYKLPGGMYETRRAGPRDLWAEITAARGAWCQAGRPGRDRLGLTVTATGEHTLWVDTPAHPLACTP</sequence>
<evidence type="ECO:0000256" key="5">
    <source>
        <dbReference type="ARBA" id="ARBA00022490"/>
    </source>
</evidence>
<evidence type="ECO:0000256" key="4">
    <source>
        <dbReference type="ARBA" id="ARBA00013346"/>
    </source>
</evidence>
<dbReference type="GO" id="GO:0004719">
    <property type="term" value="F:protein-L-isoaspartate (D-aspartate) O-methyltransferase activity"/>
    <property type="evidence" value="ECO:0007669"/>
    <property type="project" value="UniProtKB-EC"/>
</dbReference>
<evidence type="ECO:0000256" key="11">
    <source>
        <dbReference type="ARBA" id="ARBA00031350"/>
    </source>
</evidence>
<keyword evidence="13" id="KW-1185">Reference proteome</keyword>
<evidence type="ECO:0000256" key="10">
    <source>
        <dbReference type="ARBA" id="ARBA00031323"/>
    </source>
</evidence>
<evidence type="ECO:0000313" key="12">
    <source>
        <dbReference type="EMBL" id="NYI98285.1"/>
    </source>
</evidence>
<dbReference type="GO" id="GO:0032259">
    <property type="term" value="P:methylation"/>
    <property type="evidence" value="ECO:0007669"/>
    <property type="project" value="UniProtKB-KW"/>
</dbReference>
<dbReference type="EMBL" id="JACCFO010000001">
    <property type="protein sequence ID" value="NYI98285.1"/>
    <property type="molecule type" value="Genomic_DNA"/>
</dbReference>
<organism evidence="12 13">
    <name type="scientific">Streptomonospora nanhaiensis</name>
    <dbReference type="NCBI Taxonomy" id="1323731"/>
    <lineage>
        <taxon>Bacteria</taxon>
        <taxon>Bacillati</taxon>
        <taxon>Actinomycetota</taxon>
        <taxon>Actinomycetes</taxon>
        <taxon>Streptosporangiales</taxon>
        <taxon>Nocardiopsidaceae</taxon>
        <taxon>Streptomonospora</taxon>
    </lineage>
</organism>
<protein>
    <recommendedName>
        <fullName evidence="4">Protein-L-isoaspartate O-methyltransferase</fullName>
        <ecNumber evidence="3">2.1.1.77</ecNumber>
    </recommendedName>
    <alternativeName>
        <fullName evidence="11">L-isoaspartyl protein carboxyl methyltransferase</fullName>
    </alternativeName>
    <alternativeName>
        <fullName evidence="9">Protein L-isoaspartyl methyltransferase</fullName>
    </alternativeName>
    <alternativeName>
        <fullName evidence="10">Protein-beta-aspartate methyltransferase</fullName>
    </alternativeName>
</protein>
<proteinExistence type="inferred from homology"/>
<keyword evidence="8" id="KW-0949">S-adenosyl-L-methionine</keyword>
<comment type="subcellular location">
    <subcellularLocation>
        <location evidence="1">Cytoplasm</location>
    </subcellularLocation>
</comment>
<dbReference type="Gene3D" id="3.40.50.150">
    <property type="entry name" value="Vaccinia Virus protein VP39"/>
    <property type="match status" value="1"/>
</dbReference>
<evidence type="ECO:0000256" key="2">
    <source>
        <dbReference type="ARBA" id="ARBA00005369"/>
    </source>
</evidence>
<keyword evidence="5" id="KW-0963">Cytoplasm</keyword>
<comment type="similarity">
    <text evidence="2">Belongs to the methyltransferase superfamily. L-isoaspartyl/D-aspartyl protein methyltransferase family.</text>
</comment>
<reference evidence="12 13" key="1">
    <citation type="submission" date="2020-07" db="EMBL/GenBank/DDBJ databases">
        <title>Sequencing the genomes of 1000 actinobacteria strains.</title>
        <authorList>
            <person name="Klenk H.-P."/>
        </authorList>
    </citation>
    <scope>NUCLEOTIDE SEQUENCE [LARGE SCALE GENOMIC DNA]</scope>
    <source>
        <strain evidence="12 13">DSM 45927</strain>
    </source>
</reference>
<dbReference type="InterPro" id="IPR000682">
    <property type="entry name" value="PCMT"/>
</dbReference>
<keyword evidence="6 12" id="KW-0489">Methyltransferase</keyword>
<evidence type="ECO:0000313" key="13">
    <source>
        <dbReference type="Proteomes" id="UP000575985"/>
    </source>
</evidence>
<accession>A0A853BU63</accession>
<dbReference type="EC" id="2.1.1.77" evidence="3"/>
<dbReference type="Proteomes" id="UP000575985">
    <property type="component" value="Unassembled WGS sequence"/>
</dbReference>
<evidence type="ECO:0000256" key="8">
    <source>
        <dbReference type="ARBA" id="ARBA00022691"/>
    </source>
</evidence>
<keyword evidence="7 12" id="KW-0808">Transferase</keyword>
<dbReference type="AlphaFoldDB" id="A0A853BU63"/>
<dbReference type="CDD" id="cd02440">
    <property type="entry name" value="AdoMet_MTases"/>
    <property type="match status" value="1"/>
</dbReference>
<evidence type="ECO:0000256" key="9">
    <source>
        <dbReference type="ARBA" id="ARBA00030757"/>
    </source>
</evidence>
<dbReference type="PANTHER" id="PTHR11579">
    <property type="entry name" value="PROTEIN-L-ISOASPARTATE O-METHYLTRANSFERASE"/>
    <property type="match status" value="1"/>
</dbReference>
<evidence type="ECO:0000256" key="7">
    <source>
        <dbReference type="ARBA" id="ARBA00022679"/>
    </source>
</evidence>
<dbReference type="SUPFAM" id="SSF53335">
    <property type="entry name" value="S-adenosyl-L-methionine-dependent methyltransferases"/>
    <property type="match status" value="1"/>
</dbReference>
<dbReference type="RefSeq" id="WP_179769462.1">
    <property type="nucleotide sequence ID" value="NZ_JACCFO010000001.1"/>
</dbReference>